<evidence type="ECO:0000256" key="3">
    <source>
        <dbReference type="ARBA" id="ARBA00022825"/>
    </source>
</evidence>
<organism evidence="5 6">
    <name type="scientific">Pseudomonas plecoglossicida</name>
    <dbReference type="NCBI Taxonomy" id="70775"/>
    <lineage>
        <taxon>Bacteria</taxon>
        <taxon>Pseudomonadati</taxon>
        <taxon>Pseudomonadota</taxon>
        <taxon>Gammaproteobacteria</taxon>
        <taxon>Pseudomonadales</taxon>
        <taxon>Pseudomonadaceae</taxon>
        <taxon>Pseudomonas</taxon>
    </lineage>
</organism>
<dbReference type="PANTHER" id="PTHR10381:SF70">
    <property type="entry name" value="ATP-DEPENDENT CLP PROTEASE PROTEOLYTIC SUBUNIT"/>
    <property type="match status" value="1"/>
</dbReference>
<dbReference type="InterPro" id="IPR029045">
    <property type="entry name" value="ClpP/crotonase-like_dom_sf"/>
</dbReference>
<feature type="region of interest" description="Disordered" evidence="4">
    <location>
        <begin position="346"/>
        <end position="369"/>
    </location>
</feature>
<dbReference type="Proteomes" id="UP000256503">
    <property type="component" value="Chromosome"/>
</dbReference>
<gene>
    <name evidence="5" type="ORF">DVB73_07190</name>
</gene>
<dbReference type="InterPro" id="IPR023562">
    <property type="entry name" value="ClpP/TepA"/>
</dbReference>
<dbReference type="Gene3D" id="3.90.226.10">
    <property type="entry name" value="2-enoyl-CoA Hydratase, Chain A, domain 1"/>
    <property type="match status" value="1"/>
</dbReference>
<evidence type="ECO:0000256" key="4">
    <source>
        <dbReference type="SAM" id="MobiDB-lite"/>
    </source>
</evidence>
<dbReference type="SUPFAM" id="SSF52096">
    <property type="entry name" value="ClpP/crotonase"/>
    <property type="match status" value="1"/>
</dbReference>
<dbReference type="RefSeq" id="WP_016394545.1">
    <property type="nucleotide sequence ID" value="NZ_BSOM01000028.1"/>
</dbReference>
<dbReference type="Pfam" id="PF00574">
    <property type="entry name" value="CLP_protease"/>
    <property type="match status" value="1"/>
</dbReference>
<name>A0AAD0QV58_PSEDL</name>
<protein>
    <submittedName>
        <fullName evidence="5">Clp protease ClpP</fullName>
    </submittedName>
</protein>
<dbReference type="GO" id="GO:0009368">
    <property type="term" value="C:endopeptidase Clp complex"/>
    <property type="evidence" value="ECO:0007669"/>
    <property type="project" value="TreeGrafter"/>
</dbReference>
<sequence>MKELMPFRIFNKAPSVPQVEDQHWYKISAAAEGQDAAKADATPIEIYIYGEIGGWGITANEFIQDLKAIDDGVSPVVVAFNTIGGDLFDGLAIHNALNRLGERCTARVDALAASAGSVAACGAHRLVMASNAMLMVHNPWTWTSGDAEDLRRVADVLDQTFEAIIAAYKAKAPGIDDAELRRMVNDETWLTAQEALALGLADEVGNGVEVKACLGQGAAMKRYRQTPKALLDQLAEQPPSSDEEPATPPEPPAAGPGDSTALALMITQDCAKAGISNLVEPLIVSTKLTDQATVQAALKRAKGIHDLCAAARLPELTAEYVKAGLEPDAVRARLFEKLVSSGKGFEIDNSLPPADDEQETVKAQLPNPTDIWAARRQAATKGARA</sequence>
<keyword evidence="3" id="KW-0720">Serine protease</keyword>
<evidence type="ECO:0000256" key="1">
    <source>
        <dbReference type="ARBA" id="ARBA00022670"/>
    </source>
</evidence>
<dbReference type="EMBL" id="CP031146">
    <property type="protein sequence ID" value="AXM95598.1"/>
    <property type="molecule type" value="Genomic_DNA"/>
</dbReference>
<dbReference type="GO" id="GO:0004252">
    <property type="term" value="F:serine-type endopeptidase activity"/>
    <property type="evidence" value="ECO:0007669"/>
    <property type="project" value="TreeGrafter"/>
</dbReference>
<dbReference type="NCBIfam" id="NF045542">
    <property type="entry name" value="Clp_rel_HeadMat"/>
    <property type="match status" value="1"/>
</dbReference>
<dbReference type="GO" id="GO:0004176">
    <property type="term" value="F:ATP-dependent peptidase activity"/>
    <property type="evidence" value="ECO:0007669"/>
    <property type="project" value="TreeGrafter"/>
</dbReference>
<keyword evidence="1 5" id="KW-0645">Protease</keyword>
<dbReference type="GeneID" id="49613200"/>
<dbReference type="CDD" id="cd07016">
    <property type="entry name" value="S14_ClpP_1"/>
    <property type="match status" value="1"/>
</dbReference>
<dbReference type="AlphaFoldDB" id="A0AAD0QV58"/>
<evidence type="ECO:0000313" key="6">
    <source>
        <dbReference type="Proteomes" id="UP000256503"/>
    </source>
</evidence>
<evidence type="ECO:0000256" key="2">
    <source>
        <dbReference type="ARBA" id="ARBA00022801"/>
    </source>
</evidence>
<accession>A0AAD0QV58</accession>
<dbReference type="PANTHER" id="PTHR10381">
    <property type="entry name" value="ATP-DEPENDENT CLP PROTEASE PROTEOLYTIC SUBUNIT"/>
    <property type="match status" value="1"/>
</dbReference>
<reference evidence="5 6" key="1">
    <citation type="submission" date="2018-07" db="EMBL/GenBank/DDBJ databases">
        <title>Complete genome sequence of a Pseudomonas plecoglossicida strain pathogenic to the marine fish, Larimichthys crocea.</title>
        <authorList>
            <person name="Tao Z."/>
        </authorList>
    </citation>
    <scope>NUCLEOTIDE SEQUENCE [LARGE SCALE GENOMIC DNA]</scope>
    <source>
        <strain evidence="5 6">XSDHY-P</strain>
    </source>
</reference>
<dbReference type="GO" id="GO:0051117">
    <property type="term" value="F:ATPase binding"/>
    <property type="evidence" value="ECO:0007669"/>
    <property type="project" value="TreeGrafter"/>
</dbReference>
<keyword evidence="2" id="KW-0378">Hydrolase</keyword>
<feature type="region of interest" description="Disordered" evidence="4">
    <location>
        <begin position="234"/>
        <end position="259"/>
    </location>
</feature>
<evidence type="ECO:0000313" key="5">
    <source>
        <dbReference type="EMBL" id="AXM95598.1"/>
    </source>
</evidence>
<proteinExistence type="predicted"/>
<dbReference type="GO" id="GO:0006515">
    <property type="term" value="P:protein quality control for misfolded or incompletely synthesized proteins"/>
    <property type="evidence" value="ECO:0007669"/>
    <property type="project" value="TreeGrafter"/>
</dbReference>